<dbReference type="InterPro" id="IPR017850">
    <property type="entry name" value="Alkaline_phosphatase_core_sf"/>
</dbReference>
<comment type="function">
    <text evidence="5">Isomerase that catalyzes the conversion of deoxy-ribose 1-phosphate (dRib-1-P) and ribose 1-phosphate (Rib-1-P) to deoxy-ribose 5-phosphate (dRib-5-P) and ribose 5-phosphate (Rib-5-P), respectively.</text>
</comment>
<dbReference type="GO" id="GO:0008973">
    <property type="term" value="F:phosphopentomutase activity"/>
    <property type="evidence" value="ECO:0007669"/>
    <property type="project" value="UniProtKB-EC"/>
</dbReference>
<dbReference type="PANTHER" id="PTHR21110:SF0">
    <property type="entry name" value="PHOSPHOPENTOMUTASE"/>
    <property type="match status" value="1"/>
</dbReference>
<dbReference type="PANTHER" id="PTHR21110">
    <property type="entry name" value="PHOSPHOPENTOMUTASE"/>
    <property type="match status" value="1"/>
</dbReference>
<gene>
    <name evidence="5" type="primary">deoB</name>
    <name evidence="8" type="ORF">QCO44_05100</name>
</gene>
<keyword evidence="4 5" id="KW-0413">Isomerase</keyword>
<protein>
    <recommendedName>
        <fullName evidence="5 6">Phosphopentomutase</fullName>
        <ecNumber evidence="5 6">5.4.2.7</ecNumber>
    </recommendedName>
    <alternativeName>
        <fullName evidence="5">Phosphodeoxyribomutase</fullName>
    </alternativeName>
</protein>
<feature type="binding site" evidence="5">
    <location>
        <position position="336"/>
    </location>
    <ligand>
        <name>Mn(2+)</name>
        <dbReference type="ChEBI" id="CHEBI:29035"/>
        <label>1</label>
    </ligand>
</feature>
<dbReference type="InterPro" id="IPR010045">
    <property type="entry name" value="DeoB"/>
</dbReference>
<dbReference type="SUPFAM" id="SSF53649">
    <property type="entry name" value="Alkaline phosphatase-like"/>
    <property type="match status" value="1"/>
</dbReference>
<comment type="catalytic activity">
    <reaction evidence="5">
        <text>alpha-D-ribose 1-phosphate = D-ribose 5-phosphate</text>
        <dbReference type="Rhea" id="RHEA:18793"/>
        <dbReference type="ChEBI" id="CHEBI:57720"/>
        <dbReference type="ChEBI" id="CHEBI:78346"/>
        <dbReference type="EC" id="5.4.2.7"/>
    </reaction>
</comment>
<dbReference type="Pfam" id="PF01676">
    <property type="entry name" value="Metalloenzyme"/>
    <property type="match status" value="1"/>
</dbReference>
<feature type="binding site" evidence="5">
    <location>
        <position position="299"/>
    </location>
    <ligand>
        <name>Mn(2+)</name>
        <dbReference type="ChEBI" id="CHEBI:29035"/>
        <label>2</label>
    </ligand>
</feature>
<evidence type="ECO:0000313" key="9">
    <source>
        <dbReference type="Proteomes" id="UP001559623"/>
    </source>
</evidence>
<dbReference type="NCBIfam" id="TIGR01696">
    <property type="entry name" value="deoB"/>
    <property type="match status" value="1"/>
</dbReference>
<keyword evidence="3 5" id="KW-0464">Manganese</keyword>
<dbReference type="RefSeq" id="WP_368846752.1">
    <property type="nucleotide sequence ID" value="NZ_CP194411.1"/>
</dbReference>
<organism evidence="8 9">
    <name type="scientific">Selenomonas sputigena</name>
    <dbReference type="NCBI Taxonomy" id="69823"/>
    <lineage>
        <taxon>Bacteria</taxon>
        <taxon>Bacillati</taxon>
        <taxon>Bacillota</taxon>
        <taxon>Negativicutes</taxon>
        <taxon>Selenomonadales</taxon>
        <taxon>Selenomonadaceae</taxon>
        <taxon>Selenomonas</taxon>
    </lineage>
</organism>
<feature type="domain" description="Metalloenzyme" evidence="7">
    <location>
        <begin position="6"/>
        <end position="386"/>
    </location>
</feature>
<comment type="pathway">
    <text evidence="5">Carbohydrate degradation; 2-deoxy-D-ribose 1-phosphate degradation; D-glyceraldehyde 3-phosphate and acetaldehyde from 2-deoxy-alpha-D-ribose 1-phosphate: step 1/2.</text>
</comment>
<dbReference type="Gene3D" id="3.40.720.10">
    <property type="entry name" value="Alkaline Phosphatase, subunit A"/>
    <property type="match status" value="1"/>
</dbReference>
<evidence type="ECO:0000256" key="3">
    <source>
        <dbReference type="ARBA" id="ARBA00023211"/>
    </source>
</evidence>
<comment type="similarity">
    <text evidence="1 5">Belongs to the phosphopentomutase family.</text>
</comment>
<comment type="cofactor">
    <cofactor evidence="5">
        <name>Mn(2+)</name>
        <dbReference type="ChEBI" id="CHEBI:29035"/>
    </cofactor>
    <text evidence="5">Binds 2 manganese ions.</text>
</comment>
<sequence>MKEIQRLFVIVLDSLGIGAAPDAAEFGDGPCNTLLSLTKAKGFAVPHLASLGIFAVDGMAEAMKAAGETMPAAEAPQMRGAFMRLQEKSRGKDTTTGHWELAGLVAHQPMPTYPDGFPPEVIAELEKSIGRKLICNKPYSGTAVIHDYGREHIETGALIVYTSADSVLQLAAHEAVVSREELYEACRKARVVMQGAHGVGRVIARPFIGTWPDYERTAGRHDFSLEPSGTVLDALKAAGCDVIGVGKISDIFAGCGLTRSLGTNENNADGMKKTLALQHEDFTGLAFVNLVDFDMVYGHRRDIEGYAKALMEFDASLGEFLQGMKDGDALFITADHGCDPGAPGTDHTREYVPLLACGASIAAGRNLGTRSSFADTAATIAEMFGVPLETEGRSFWQEIKKA</sequence>
<evidence type="ECO:0000256" key="2">
    <source>
        <dbReference type="ARBA" id="ARBA00022723"/>
    </source>
</evidence>
<evidence type="ECO:0000256" key="4">
    <source>
        <dbReference type="ARBA" id="ARBA00023235"/>
    </source>
</evidence>
<keyword evidence="9" id="KW-1185">Reference proteome</keyword>
<dbReference type="InterPro" id="IPR006124">
    <property type="entry name" value="Metalloenzyme"/>
</dbReference>
<evidence type="ECO:0000313" key="8">
    <source>
        <dbReference type="EMBL" id="MEX5285021.1"/>
    </source>
</evidence>
<name>A0ABV3X496_9FIRM</name>
<dbReference type="Gene3D" id="3.30.70.1250">
    <property type="entry name" value="Phosphopentomutase"/>
    <property type="match status" value="1"/>
</dbReference>
<feature type="binding site" evidence="5">
    <location>
        <position position="335"/>
    </location>
    <ligand>
        <name>Mn(2+)</name>
        <dbReference type="ChEBI" id="CHEBI:29035"/>
        <label>1</label>
    </ligand>
</feature>
<dbReference type="CDD" id="cd16009">
    <property type="entry name" value="PPM"/>
    <property type="match status" value="1"/>
</dbReference>
<dbReference type="EC" id="5.4.2.7" evidence="5 6"/>
<dbReference type="Proteomes" id="UP001559623">
    <property type="component" value="Unassembled WGS sequence"/>
</dbReference>
<dbReference type="PIRSF" id="PIRSF001491">
    <property type="entry name" value="Ppentomutase"/>
    <property type="match status" value="1"/>
</dbReference>
<keyword evidence="5" id="KW-0963">Cytoplasm</keyword>
<feature type="binding site" evidence="5">
    <location>
        <position position="347"/>
    </location>
    <ligand>
        <name>Mn(2+)</name>
        <dbReference type="ChEBI" id="CHEBI:29035"/>
        <label>2</label>
    </ligand>
</feature>
<keyword evidence="2 5" id="KW-0479">Metal-binding</keyword>
<evidence type="ECO:0000256" key="5">
    <source>
        <dbReference type="HAMAP-Rule" id="MF_00740"/>
    </source>
</evidence>
<dbReference type="EMBL" id="JARVLH010000003">
    <property type="protein sequence ID" value="MEX5285021.1"/>
    <property type="molecule type" value="Genomic_DNA"/>
</dbReference>
<feature type="binding site" evidence="5">
    <location>
        <position position="294"/>
    </location>
    <ligand>
        <name>Mn(2+)</name>
        <dbReference type="ChEBI" id="CHEBI:29035"/>
        <label>2</label>
    </ligand>
</feature>
<dbReference type="InterPro" id="IPR024052">
    <property type="entry name" value="Phosphopentomutase_DeoB_cap_sf"/>
</dbReference>
<comment type="caution">
    <text evidence="8">The sequence shown here is derived from an EMBL/GenBank/DDBJ whole genome shotgun (WGS) entry which is preliminary data.</text>
</comment>
<reference evidence="8 9" key="1">
    <citation type="submission" date="2023-04" db="EMBL/GenBank/DDBJ databases">
        <title>Genome Sequence of Selenomonas sputigena ATCC 33150.</title>
        <authorList>
            <person name="Miller D.P."/>
            <person name="Anvari S."/>
            <person name="Polson S.W."/>
            <person name="Macdonald M."/>
            <person name="Mcdowell J.V."/>
        </authorList>
    </citation>
    <scope>NUCLEOTIDE SEQUENCE [LARGE SCALE GENOMIC DNA]</scope>
    <source>
        <strain evidence="8 9">ATCC 33150</strain>
    </source>
</reference>
<proteinExistence type="inferred from homology"/>
<evidence type="ECO:0000256" key="6">
    <source>
        <dbReference type="NCBIfam" id="TIGR01696"/>
    </source>
</evidence>
<accession>A0ABV3X496</accession>
<feature type="binding site" evidence="5">
    <location>
        <position position="13"/>
    </location>
    <ligand>
        <name>Mn(2+)</name>
        <dbReference type="ChEBI" id="CHEBI:29035"/>
        <label>1</label>
    </ligand>
</feature>
<dbReference type="HAMAP" id="MF_00740">
    <property type="entry name" value="Phosphopentomut"/>
    <property type="match status" value="1"/>
</dbReference>
<comment type="catalytic activity">
    <reaction evidence="5">
        <text>2-deoxy-alpha-D-ribose 1-phosphate = 2-deoxy-D-ribose 5-phosphate</text>
        <dbReference type="Rhea" id="RHEA:27658"/>
        <dbReference type="ChEBI" id="CHEBI:57259"/>
        <dbReference type="ChEBI" id="CHEBI:62877"/>
        <dbReference type="EC" id="5.4.2.7"/>
    </reaction>
</comment>
<dbReference type="NCBIfam" id="NF003766">
    <property type="entry name" value="PRK05362.1"/>
    <property type="match status" value="1"/>
</dbReference>
<dbReference type="SUPFAM" id="SSF143856">
    <property type="entry name" value="DeoB insert domain-like"/>
    <property type="match status" value="1"/>
</dbReference>
<comment type="subcellular location">
    <subcellularLocation>
        <location evidence="5">Cytoplasm</location>
    </subcellularLocation>
</comment>
<evidence type="ECO:0000256" key="1">
    <source>
        <dbReference type="ARBA" id="ARBA00010373"/>
    </source>
</evidence>
<evidence type="ECO:0000259" key="7">
    <source>
        <dbReference type="Pfam" id="PF01676"/>
    </source>
</evidence>